<evidence type="ECO:0000313" key="2">
    <source>
        <dbReference type="EMBL" id="KAJ8896685.1"/>
    </source>
</evidence>
<organism evidence="2 3">
    <name type="scientific">Dryococelus australis</name>
    <dbReference type="NCBI Taxonomy" id="614101"/>
    <lineage>
        <taxon>Eukaryota</taxon>
        <taxon>Metazoa</taxon>
        <taxon>Ecdysozoa</taxon>
        <taxon>Arthropoda</taxon>
        <taxon>Hexapoda</taxon>
        <taxon>Insecta</taxon>
        <taxon>Pterygota</taxon>
        <taxon>Neoptera</taxon>
        <taxon>Polyneoptera</taxon>
        <taxon>Phasmatodea</taxon>
        <taxon>Verophasmatodea</taxon>
        <taxon>Anareolatae</taxon>
        <taxon>Phasmatidae</taxon>
        <taxon>Eurycanthinae</taxon>
        <taxon>Dryococelus</taxon>
    </lineage>
</organism>
<keyword evidence="3" id="KW-1185">Reference proteome</keyword>
<proteinExistence type="predicted"/>
<dbReference type="EMBL" id="JARBHB010000001">
    <property type="protein sequence ID" value="KAJ8896685.1"/>
    <property type="molecule type" value="Genomic_DNA"/>
</dbReference>
<protein>
    <submittedName>
        <fullName evidence="2">Uncharacterized protein</fullName>
    </submittedName>
</protein>
<reference evidence="2 3" key="1">
    <citation type="submission" date="2023-02" db="EMBL/GenBank/DDBJ databases">
        <title>LHISI_Scaffold_Assembly.</title>
        <authorList>
            <person name="Stuart O.P."/>
            <person name="Cleave R."/>
            <person name="Magrath M.J.L."/>
            <person name="Mikheyev A.S."/>
        </authorList>
    </citation>
    <scope>NUCLEOTIDE SEQUENCE [LARGE SCALE GENOMIC DNA]</scope>
    <source>
        <strain evidence="2">Daus_M_001</strain>
        <tissue evidence="2">Leg muscle</tissue>
    </source>
</reference>
<feature type="region of interest" description="Disordered" evidence="1">
    <location>
        <begin position="326"/>
        <end position="362"/>
    </location>
</feature>
<accession>A0ABQ9IJ02</accession>
<evidence type="ECO:0000313" key="3">
    <source>
        <dbReference type="Proteomes" id="UP001159363"/>
    </source>
</evidence>
<evidence type="ECO:0000256" key="1">
    <source>
        <dbReference type="SAM" id="MobiDB-lite"/>
    </source>
</evidence>
<dbReference type="Proteomes" id="UP001159363">
    <property type="component" value="Chromosome 1"/>
</dbReference>
<name>A0ABQ9IJ02_9NEOP</name>
<feature type="compositionally biased region" description="Basic and acidic residues" evidence="1">
    <location>
        <begin position="326"/>
        <end position="340"/>
    </location>
</feature>
<gene>
    <name evidence="2" type="ORF">PR048_002030</name>
</gene>
<comment type="caution">
    <text evidence="2">The sequence shown here is derived from an EMBL/GenBank/DDBJ whole genome shotgun (WGS) entry which is preliminary data.</text>
</comment>
<sequence length="362" mass="41397">MKNEYGGRIITCFDYLKFFDQISLVIGTQINFRSNAHNFFTELVAKVLLTNGKSRWTMCRLCLGGKLESQIKICPTCQPYQLPICHRHLPNICRNNICVLHRLWPHCEATSLTTCHPSARAVRLVLRIKTQCAVQLHEQFTTSNCYLINNIHQRRAIFITQFAVADLPWCSRLVRHRSGVREALGSIPVSTSNQGKCVEDELNKRGKEGGLEEEGIHEGENLTEDKQTSCGRSVKFPSRLQDYELYTSHAFSAEEMPQTYEESMQDEGRKLAINNELNAHRKNGNLAQDDLGQLRFVLNNTSRGIKYEVRQVVYKLRALDAILPADDRGSTRRRPDERTTARGPPSMPDESPPQRAVRMRRL</sequence>